<reference evidence="3" key="3">
    <citation type="submission" date="2015-04" db="UniProtKB">
        <authorList>
            <consortium name="EnsemblPlants"/>
        </authorList>
    </citation>
    <scope>IDENTIFICATION</scope>
    <source>
        <strain evidence="3">cv. Jemalong A17</strain>
    </source>
</reference>
<reference evidence="2 4" key="1">
    <citation type="journal article" date="2011" name="Nature">
        <title>The Medicago genome provides insight into the evolution of rhizobial symbioses.</title>
        <authorList>
            <person name="Young N.D."/>
            <person name="Debelle F."/>
            <person name="Oldroyd G.E."/>
            <person name="Geurts R."/>
            <person name="Cannon S.B."/>
            <person name="Udvardi M.K."/>
            <person name="Benedito V.A."/>
            <person name="Mayer K.F."/>
            <person name="Gouzy J."/>
            <person name="Schoof H."/>
            <person name="Van de Peer Y."/>
            <person name="Proost S."/>
            <person name="Cook D.R."/>
            <person name="Meyers B.C."/>
            <person name="Spannagl M."/>
            <person name="Cheung F."/>
            <person name="De Mita S."/>
            <person name="Krishnakumar V."/>
            <person name="Gundlach H."/>
            <person name="Zhou S."/>
            <person name="Mudge J."/>
            <person name="Bharti A.K."/>
            <person name="Murray J.D."/>
            <person name="Naoumkina M.A."/>
            <person name="Rosen B."/>
            <person name="Silverstein K.A."/>
            <person name="Tang H."/>
            <person name="Rombauts S."/>
            <person name="Zhao P.X."/>
            <person name="Zhou P."/>
            <person name="Barbe V."/>
            <person name="Bardou P."/>
            <person name="Bechner M."/>
            <person name="Bellec A."/>
            <person name="Berger A."/>
            <person name="Berges H."/>
            <person name="Bidwell S."/>
            <person name="Bisseling T."/>
            <person name="Choisne N."/>
            <person name="Couloux A."/>
            <person name="Denny R."/>
            <person name="Deshpande S."/>
            <person name="Dai X."/>
            <person name="Doyle J.J."/>
            <person name="Dudez A.M."/>
            <person name="Farmer A.D."/>
            <person name="Fouteau S."/>
            <person name="Franken C."/>
            <person name="Gibelin C."/>
            <person name="Gish J."/>
            <person name="Goldstein S."/>
            <person name="Gonzalez A.J."/>
            <person name="Green P.J."/>
            <person name="Hallab A."/>
            <person name="Hartog M."/>
            <person name="Hua A."/>
            <person name="Humphray S.J."/>
            <person name="Jeong D.H."/>
            <person name="Jing Y."/>
            <person name="Jocker A."/>
            <person name="Kenton S.M."/>
            <person name="Kim D.J."/>
            <person name="Klee K."/>
            <person name="Lai H."/>
            <person name="Lang C."/>
            <person name="Lin S."/>
            <person name="Macmil S.L."/>
            <person name="Magdelenat G."/>
            <person name="Matthews L."/>
            <person name="McCorrison J."/>
            <person name="Monaghan E.L."/>
            <person name="Mun J.H."/>
            <person name="Najar F.Z."/>
            <person name="Nicholson C."/>
            <person name="Noirot C."/>
            <person name="O'Bleness M."/>
            <person name="Paule C.R."/>
            <person name="Poulain J."/>
            <person name="Prion F."/>
            <person name="Qin B."/>
            <person name="Qu C."/>
            <person name="Retzel E.F."/>
            <person name="Riddle C."/>
            <person name="Sallet E."/>
            <person name="Samain S."/>
            <person name="Samson N."/>
            <person name="Sanders I."/>
            <person name="Saurat O."/>
            <person name="Scarpelli C."/>
            <person name="Schiex T."/>
            <person name="Segurens B."/>
            <person name="Severin A.J."/>
            <person name="Sherrier D.J."/>
            <person name="Shi R."/>
            <person name="Sims S."/>
            <person name="Singer S.R."/>
            <person name="Sinharoy S."/>
            <person name="Sterck L."/>
            <person name="Viollet A."/>
            <person name="Wang B.B."/>
            <person name="Wang K."/>
            <person name="Wang M."/>
            <person name="Wang X."/>
            <person name="Warfsmann J."/>
            <person name="Weissenbach J."/>
            <person name="White D.D."/>
            <person name="White J.D."/>
            <person name="Wiley G.B."/>
            <person name="Wincker P."/>
            <person name="Xing Y."/>
            <person name="Yang L."/>
            <person name="Yao Z."/>
            <person name="Ying F."/>
            <person name="Zhai J."/>
            <person name="Zhou L."/>
            <person name="Zuber A."/>
            <person name="Denarie J."/>
            <person name="Dixon R.A."/>
            <person name="May G.D."/>
            <person name="Schwartz D.C."/>
            <person name="Rogers J."/>
            <person name="Quetier F."/>
            <person name="Town C.D."/>
            <person name="Roe B.A."/>
        </authorList>
    </citation>
    <scope>NUCLEOTIDE SEQUENCE [LARGE SCALE GENOMIC DNA]</scope>
    <source>
        <strain evidence="2">A17</strain>
        <strain evidence="3 4">cv. Jemalong A17</strain>
    </source>
</reference>
<dbReference type="Proteomes" id="UP000002051">
    <property type="component" value="Chromosome 5"/>
</dbReference>
<sequence length="123" mass="13438">MSPLQATKILLISSSIYTNTDAAKKKGAQQEKHSTAKHTDTTILTCKKSTESGNTKIPNTKTIIQHRTAISNTVNDNNNSKKTHNHIITKSNSATTTKTSQTLTPQSQKPNQTHITVTQTKPN</sequence>
<reference evidence="2 4" key="2">
    <citation type="journal article" date="2014" name="BMC Genomics">
        <title>An improved genome release (version Mt4.0) for the model legume Medicago truncatula.</title>
        <authorList>
            <person name="Tang H."/>
            <person name="Krishnakumar V."/>
            <person name="Bidwell S."/>
            <person name="Rosen B."/>
            <person name="Chan A."/>
            <person name="Zhou S."/>
            <person name="Gentzbittel L."/>
            <person name="Childs K.L."/>
            <person name="Yandell M."/>
            <person name="Gundlach H."/>
            <person name="Mayer K.F."/>
            <person name="Schwartz D.C."/>
            <person name="Town C.D."/>
        </authorList>
    </citation>
    <scope>GENOME REANNOTATION</scope>
    <source>
        <strain evidence="2">A17</strain>
        <strain evidence="3 4">cv. Jemalong A17</strain>
    </source>
</reference>
<gene>
    <name evidence="2" type="ordered locus">MTR_5g058225</name>
</gene>
<evidence type="ECO:0000313" key="3">
    <source>
        <dbReference type="EnsemblPlants" id="KEH28009"/>
    </source>
</evidence>
<feature type="region of interest" description="Disordered" evidence="1">
    <location>
        <begin position="72"/>
        <end position="123"/>
    </location>
</feature>
<dbReference type="EMBL" id="CM001221">
    <property type="protein sequence ID" value="KEH28009.1"/>
    <property type="molecule type" value="Genomic_DNA"/>
</dbReference>
<evidence type="ECO:0000256" key="1">
    <source>
        <dbReference type="SAM" id="MobiDB-lite"/>
    </source>
</evidence>
<evidence type="ECO:0000313" key="2">
    <source>
        <dbReference type="EMBL" id="KEH28009.1"/>
    </source>
</evidence>
<evidence type="ECO:0000313" key="4">
    <source>
        <dbReference type="Proteomes" id="UP000002051"/>
    </source>
</evidence>
<dbReference type="HOGENOM" id="CLU_2018637_0_0_1"/>
<protein>
    <submittedName>
        <fullName evidence="2 3">Uncharacterized protein</fullName>
    </submittedName>
</protein>
<dbReference type="EnsemblPlants" id="KEH28009">
    <property type="protein sequence ID" value="KEH28009"/>
    <property type="gene ID" value="MTR_5g058225"/>
</dbReference>
<proteinExistence type="predicted"/>
<keyword evidence="4" id="KW-1185">Reference proteome</keyword>
<feature type="compositionally biased region" description="Polar residues" evidence="1">
    <location>
        <begin position="110"/>
        <end position="123"/>
    </location>
</feature>
<feature type="region of interest" description="Disordered" evidence="1">
    <location>
        <begin position="21"/>
        <end position="40"/>
    </location>
</feature>
<name>A0A072UE00_MEDTR</name>
<feature type="compositionally biased region" description="Low complexity" evidence="1">
    <location>
        <begin position="89"/>
        <end position="109"/>
    </location>
</feature>
<accession>A0A072UE00</accession>
<organism evidence="2 4">
    <name type="scientific">Medicago truncatula</name>
    <name type="common">Barrel medic</name>
    <name type="synonym">Medicago tribuloides</name>
    <dbReference type="NCBI Taxonomy" id="3880"/>
    <lineage>
        <taxon>Eukaryota</taxon>
        <taxon>Viridiplantae</taxon>
        <taxon>Streptophyta</taxon>
        <taxon>Embryophyta</taxon>
        <taxon>Tracheophyta</taxon>
        <taxon>Spermatophyta</taxon>
        <taxon>Magnoliopsida</taxon>
        <taxon>eudicotyledons</taxon>
        <taxon>Gunneridae</taxon>
        <taxon>Pentapetalae</taxon>
        <taxon>rosids</taxon>
        <taxon>fabids</taxon>
        <taxon>Fabales</taxon>
        <taxon>Fabaceae</taxon>
        <taxon>Papilionoideae</taxon>
        <taxon>50 kb inversion clade</taxon>
        <taxon>NPAAA clade</taxon>
        <taxon>Hologalegina</taxon>
        <taxon>IRL clade</taxon>
        <taxon>Trifolieae</taxon>
        <taxon>Medicago</taxon>
    </lineage>
</organism>
<feature type="compositionally biased region" description="Basic and acidic residues" evidence="1">
    <location>
        <begin position="22"/>
        <end position="40"/>
    </location>
</feature>
<dbReference type="AlphaFoldDB" id="A0A072UE00"/>